<dbReference type="PROSITE" id="PS00041">
    <property type="entry name" value="HTH_ARAC_FAMILY_1"/>
    <property type="match status" value="2"/>
</dbReference>
<dbReference type="GO" id="GO:0003700">
    <property type="term" value="F:DNA-binding transcription factor activity"/>
    <property type="evidence" value="ECO:0007669"/>
    <property type="project" value="InterPro"/>
</dbReference>
<accession>A0A2S9QKM4</accession>
<dbReference type="RefSeq" id="WP_105806344.1">
    <property type="nucleotide sequence ID" value="NZ_MWZD01000023.1"/>
</dbReference>
<reference evidence="6 7" key="1">
    <citation type="journal article" date="2017" name="New Microbes New Infect">
        <title>Genome sequence of 'Leucobacter massiliensis' sp. nov. isolated from human pharynx after travel to the 2014 Hajj.</title>
        <authorList>
            <person name="Leangapichart T."/>
            <person name="Gautret P."/>
            <person name="Nguyen T.T."/>
            <person name="Armstrong N."/>
            <person name="Rolain J.M."/>
        </authorList>
    </citation>
    <scope>NUCLEOTIDE SEQUENCE [LARGE SCALE GENOMIC DNA]</scope>
    <source>
        <strain evidence="6 7">122RC15</strain>
    </source>
</reference>
<dbReference type="Proteomes" id="UP000238650">
    <property type="component" value="Unassembled WGS sequence"/>
</dbReference>
<dbReference type="InterPro" id="IPR018062">
    <property type="entry name" value="HTH_AraC-typ_CS"/>
</dbReference>
<dbReference type="InterPro" id="IPR009057">
    <property type="entry name" value="Homeodomain-like_sf"/>
</dbReference>
<dbReference type="PROSITE" id="PS01124">
    <property type="entry name" value="HTH_ARAC_FAMILY_2"/>
    <property type="match status" value="2"/>
</dbReference>
<protein>
    <submittedName>
        <fullName evidence="6">AraC family transcriptional regulator</fullName>
    </submittedName>
</protein>
<dbReference type="PANTHER" id="PTHR11019">
    <property type="entry name" value="HTH-TYPE TRANSCRIPTIONAL REGULATOR NIMR"/>
    <property type="match status" value="1"/>
</dbReference>
<dbReference type="InterPro" id="IPR018060">
    <property type="entry name" value="HTH_AraC"/>
</dbReference>
<keyword evidence="7" id="KW-1185">Reference proteome</keyword>
<gene>
    <name evidence="6" type="ORF">B4915_13470</name>
</gene>
<evidence type="ECO:0000313" key="6">
    <source>
        <dbReference type="EMBL" id="PRI10136.1"/>
    </source>
</evidence>
<evidence type="ECO:0000256" key="1">
    <source>
        <dbReference type="ARBA" id="ARBA00023015"/>
    </source>
</evidence>
<organism evidence="6 7">
    <name type="scientific">Leucobacter massiliensis</name>
    <dbReference type="NCBI Taxonomy" id="1686285"/>
    <lineage>
        <taxon>Bacteria</taxon>
        <taxon>Bacillati</taxon>
        <taxon>Actinomycetota</taxon>
        <taxon>Actinomycetes</taxon>
        <taxon>Micrococcales</taxon>
        <taxon>Microbacteriaceae</taxon>
        <taxon>Leucobacter</taxon>
    </lineage>
</organism>
<proteinExistence type="predicted"/>
<keyword evidence="2" id="KW-0238">DNA-binding</keyword>
<feature type="region of interest" description="Disordered" evidence="4">
    <location>
        <begin position="244"/>
        <end position="263"/>
    </location>
</feature>
<dbReference type="AlphaFoldDB" id="A0A2S9QKM4"/>
<keyword evidence="1" id="KW-0805">Transcription regulation</keyword>
<dbReference type="OrthoDB" id="2039152at2"/>
<feature type="domain" description="HTH araC/xylS-type" evidence="5">
    <location>
        <begin position="155"/>
        <end position="252"/>
    </location>
</feature>
<dbReference type="InterPro" id="IPR003313">
    <property type="entry name" value="AraC-bd"/>
</dbReference>
<name>A0A2S9QKM4_9MICO</name>
<dbReference type="SUPFAM" id="SSF46689">
    <property type="entry name" value="Homeodomain-like"/>
    <property type="match status" value="2"/>
</dbReference>
<dbReference type="SMART" id="SM00342">
    <property type="entry name" value="HTH_ARAC"/>
    <property type="match status" value="2"/>
</dbReference>
<feature type="domain" description="HTH araC/xylS-type" evidence="5">
    <location>
        <begin position="423"/>
        <end position="520"/>
    </location>
</feature>
<dbReference type="SUPFAM" id="SSF51182">
    <property type="entry name" value="RmlC-like cupins"/>
    <property type="match status" value="2"/>
</dbReference>
<dbReference type="Gene3D" id="1.10.10.60">
    <property type="entry name" value="Homeodomain-like"/>
    <property type="match status" value="2"/>
</dbReference>
<dbReference type="InterPro" id="IPR011051">
    <property type="entry name" value="RmlC_Cupin_sf"/>
</dbReference>
<dbReference type="Pfam" id="PF02311">
    <property type="entry name" value="AraC_binding"/>
    <property type="match status" value="1"/>
</dbReference>
<evidence type="ECO:0000256" key="4">
    <source>
        <dbReference type="SAM" id="MobiDB-lite"/>
    </source>
</evidence>
<evidence type="ECO:0000256" key="3">
    <source>
        <dbReference type="ARBA" id="ARBA00023163"/>
    </source>
</evidence>
<dbReference type="GO" id="GO:0043565">
    <property type="term" value="F:sequence-specific DNA binding"/>
    <property type="evidence" value="ECO:0007669"/>
    <property type="project" value="InterPro"/>
</dbReference>
<dbReference type="EMBL" id="MWZD01000023">
    <property type="protein sequence ID" value="PRI10136.1"/>
    <property type="molecule type" value="Genomic_DNA"/>
</dbReference>
<evidence type="ECO:0000256" key="2">
    <source>
        <dbReference type="ARBA" id="ARBA00023125"/>
    </source>
</evidence>
<evidence type="ECO:0000313" key="7">
    <source>
        <dbReference type="Proteomes" id="UP000238650"/>
    </source>
</evidence>
<comment type="caution">
    <text evidence="6">The sequence shown here is derived from an EMBL/GenBank/DDBJ whole genome shotgun (WGS) entry which is preliminary data.</text>
</comment>
<sequence>MSELFSADAIPPIPPSRLVSARNATEPALLWVRTGSARVRVAAQDYPLSAGQSIWMPAGVSFAVHSDAASLVFPIFPALGSRTPSLTRPQRLDLPAEWSDWLIYQFARSVGYLRGASSDTSLLDLIAGPHPALPRSLTLGHPVGLPPMPSSPEAAAIARALLQNPCNPADTAEHARSVGLSPRTVQQRFVDETGLPLIRWRTAVRVAAAAELMDAGHDIGWAGRQLGFSTPAGFTRAFRARTGMTPSEYQRRRSAQSHPGDARAADFGERIEPQLRQAGERHAPPPPIPATQSWSRINDFHVLVWVYRGSARVTAGGRTRRLRRGDVIWLPAGLRNRIALSPGSLLLPLGSRRGTPPIRLPDDLVHAFPEEAEDYLLHTLLANYSLLRPEVHDPNRITRLFLDRISQRHAETGTVSEEAAPVHQLIRAVRSNPAEGRTLAHWARELDLETNALSRDFLSVTGQRFPAWRSGVRMTEARHCLESGMGVAQTARRLGYAHPSAFTTVFTRAHGMSPRDYQRHGWQHATESLIVR</sequence>
<evidence type="ECO:0000259" key="5">
    <source>
        <dbReference type="PROSITE" id="PS01124"/>
    </source>
</evidence>
<keyword evidence="3" id="KW-0804">Transcription</keyword>
<dbReference type="Pfam" id="PF12833">
    <property type="entry name" value="HTH_18"/>
    <property type="match status" value="2"/>
</dbReference>
<dbReference type="PANTHER" id="PTHR11019:SF159">
    <property type="entry name" value="TRANSCRIPTIONAL REGULATOR-RELATED"/>
    <property type="match status" value="1"/>
</dbReference>